<name>A0A1M4SCZ2_9ACTN</name>
<evidence type="ECO:0000313" key="1">
    <source>
        <dbReference type="EMBL" id="SHE30094.1"/>
    </source>
</evidence>
<dbReference type="STRING" id="1121881.SAMN02745225_00215"/>
<accession>A0A1M4SCZ2</accession>
<organism evidence="1 2">
    <name type="scientific">Ferrithrix thermotolerans DSM 19514</name>
    <dbReference type="NCBI Taxonomy" id="1121881"/>
    <lineage>
        <taxon>Bacteria</taxon>
        <taxon>Bacillati</taxon>
        <taxon>Actinomycetota</taxon>
        <taxon>Acidimicrobiia</taxon>
        <taxon>Acidimicrobiales</taxon>
        <taxon>Acidimicrobiaceae</taxon>
        <taxon>Ferrithrix</taxon>
    </lineage>
</organism>
<dbReference type="EMBL" id="FQUL01000002">
    <property type="protein sequence ID" value="SHE30094.1"/>
    <property type="molecule type" value="Genomic_DNA"/>
</dbReference>
<sequence length="406" mass="41961">MSSNNSCGLALVRSWRRFENKGKTTKVSAPALAVLASLALTSCQSSPALPSSPAELSSSLSTSQSVLSNAIQYSPSEMVLTGRSGPYWALVGFNTQTHQTQFITPPGVSTRGGIAVAANGDGYLVAGVHAYQSMLLSPIFVSSTVGKTWSTAELGFPMAPITSPIAVTSRGIYVAVAKKNGSDSVVRASLPLQGGFSAVPTPPGMYKVEDLLGFGSGVIAIYRGSGSSTTYEASYSSSSGTWTSYGTVSPLLRGVTLLTSSGEVAATCTPSGSSSDSEVVTTRVFGDGYNPSSPIVQTTNVVPSQFIGCTPSQVQPLVAISILSKGSDGHIDITELPRAGSNAPLESFSVPAVSMSNVLPVSFGSDLFLYSGTPNQVELRDLSARSNFSGTINGVLAYVFKQTRAN</sequence>
<gene>
    <name evidence="1" type="ORF">SAMN02745225_00215</name>
</gene>
<reference evidence="2" key="1">
    <citation type="submission" date="2016-11" db="EMBL/GenBank/DDBJ databases">
        <authorList>
            <person name="Varghese N."/>
            <person name="Submissions S."/>
        </authorList>
    </citation>
    <scope>NUCLEOTIDE SEQUENCE [LARGE SCALE GENOMIC DNA]</scope>
    <source>
        <strain evidence="2">DSM 19514</strain>
    </source>
</reference>
<dbReference type="Proteomes" id="UP000184295">
    <property type="component" value="Unassembled WGS sequence"/>
</dbReference>
<protein>
    <submittedName>
        <fullName evidence="1">Uncharacterized protein</fullName>
    </submittedName>
</protein>
<proteinExistence type="predicted"/>
<evidence type="ECO:0000313" key="2">
    <source>
        <dbReference type="Proteomes" id="UP000184295"/>
    </source>
</evidence>
<dbReference type="AlphaFoldDB" id="A0A1M4SCZ2"/>
<keyword evidence="2" id="KW-1185">Reference proteome</keyword>